<accession>A0A392W125</accession>
<name>A0A392W125_9FABA</name>
<protein>
    <submittedName>
        <fullName evidence="1">Uncharacterized protein</fullName>
    </submittedName>
</protein>
<dbReference type="Proteomes" id="UP000265520">
    <property type="component" value="Unassembled WGS sequence"/>
</dbReference>
<organism evidence="1 2">
    <name type="scientific">Trifolium medium</name>
    <dbReference type="NCBI Taxonomy" id="97028"/>
    <lineage>
        <taxon>Eukaryota</taxon>
        <taxon>Viridiplantae</taxon>
        <taxon>Streptophyta</taxon>
        <taxon>Embryophyta</taxon>
        <taxon>Tracheophyta</taxon>
        <taxon>Spermatophyta</taxon>
        <taxon>Magnoliopsida</taxon>
        <taxon>eudicotyledons</taxon>
        <taxon>Gunneridae</taxon>
        <taxon>Pentapetalae</taxon>
        <taxon>rosids</taxon>
        <taxon>fabids</taxon>
        <taxon>Fabales</taxon>
        <taxon>Fabaceae</taxon>
        <taxon>Papilionoideae</taxon>
        <taxon>50 kb inversion clade</taxon>
        <taxon>NPAAA clade</taxon>
        <taxon>Hologalegina</taxon>
        <taxon>IRL clade</taxon>
        <taxon>Trifolieae</taxon>
        <taxon>Trifolium</taxon>
    </lineage>
</organism>
<keyword evidence="2" id="KW-1185">Reference proteome</keyword>
<proteinExistence type="predicted"/>
<reference evidence="1 2" key="1">
    <citation type="journal article" date="2018" name="Front. Plant Sci.">
        <title>Red Clover (Trifolium pratense) and Zigzag Clover (T. medium) - A Picture of Genomic Similarities and Differences.</title>
        <authorList>
            <person name="Dluhosova J."/>
            <person name="Istvanek J."/>
            <person name="Nedelnik J."/>
            <person name="Repkova J."/>
        </authorList>
    </citation>
    <scope>NUCLEOTIDE SEQUENCE [LARGE SCALE GENOMIC DNA]</scope>
    <source>
        <strain evidence="2">cv. 10/8</strain>
        <tissue evidence="1">Leaf</tissue>
    </source>
</reference>
<evidence type="ECO:0000313" key="2">
    <source>
        <dbReference type="Proteomes" id="UP000265520"/>
    </source>
</evidence>
<sequence>MIRFSKTDGCSGIDSFGLAMDSSITVWSWLRGWGEVSA</sequence>
<dbReference type="AlphaFoldDB" id="A0A392W125"/>
<evidence type="ECO:0000313" key="1">
    <source>
        <dbReference type="EMBL" id="MCI92931.1"/>
    </source>
</evidence>
<comment type="caution">
    <text evidence="1">The sequence shown here is derived from an EMBL/GenBank/DDBJ whole genome shotgun (WGS) entry which is preliminary data.</text>
</comment>
<feature type="non-terminal residue" evidence="1">
    <location>
        <position position="38"/>
    </location>
</feature>
<dbReference type="EMBL" id="LXQA011315097">
    <property type="protein sequence ID" value="MCI92931.1"/>
    <property type="molecule type" value="Genomic_DNA"/>
</dbReference>